<dbReference type="SUPFAM" id="SSF52980">
    <property type="entry name" value="Restriction endonuclease-like"/>
    <property type="match status" value="1"/>
</dbReference>
<keyword evidence="3" id="KW-1185">Reference proteome</keyword>
<dbReference type="InterPro" id="IPR012296">
    <property type="entry name" value="Nuclease_put_TT1808"/>
</dbReference>
<dbReference type="OrthoDB" id="668969at2"/>
<proteinExistence type="predicted"/>
<dbReference type="EMBL" id="PGFA01000006">
    <property type="protein sequence ID" value="PJJ47731.1"/>
    <property type="molecule type" value="Genomic_DNA"/>
</dbReference>
<dbReference type="PANTHER" id="PTHR36558">
    <property type="entry name" value="GLR1098 PROTEIN"/>
    <property type="match status" value="1"/>
</dbReference>
<dbReference type="InterPro" id="IPR011335">
    <property type="entry name" value="Restrct_endonuc-II-like"/>
</dbReference>
<comment type="caution">
    <text evidence="2">The sequence shown here is derived from an EMBL/GenBank/DDBJ whole genome shotgun (WGS) entry which is preliminary data.</text>
</comment>
<name>A0A2M9APV8_9BACT</name>
<keyword evidence="2" id="KW-0540">Nuclease</keyword>
<dbReference type="Pfam" id="PF05685">
    <property type="entry name" value="Uma2"/>
    <property type="match status" value="1"/>
</dbReference>
<evidence type="ECO:0000313" key="3">
    <source>
        <dbReference type="Proteomes" id="UP000228535"/>
    </source>
</evidence>
<evidence type="ECO:0000313" key="2">
    <source>
        <dbReference type="EMBL" id="PJJ47731.1"/>
    </source>
</evidence>
<dbReference type="Proteomes" id="UP000228535">
    <property type="component" value="Unassembled WGS sequence"/>
</dbReference>
<reference evidence="2 3" key="1">
    <citation type="submission" date="2017-11" db="EMBL/GenBank/DDBJ databases">
        <title>Genomic Encyclopedia of Archaeal and Bacterial Type Strains, Phase II (KMG-II): From Individual Species to Whole Genera.</title>
        <authorList>
            <person name="Goeker M."/>
        </authorList>
    </citation>
    <scope>NUCLEOTIDE SEQUENCE [LARGE SCALE GENOMIC DNA]</scope>
    <source>
        <strain evidence="2 3">DSM 11115</strain>
    </source>
</reference>
<dbReference type="PANTHER" id="PTHR36558:SF1">
    <property type="entry name" value="RESTRICTION ENDONUCLEASE DOMAIN-CONTAINING PROTEIN-RELATED"/>
    <property type="match status" value="1"/>
</dbReference>
<dbReference type="Gene3D" id="3.90.1570.10">
    <property type="entry name" value="tt1808, chain A"/>
    <property type="match status" value="1"/>
</dbReference>
<gene>
    <name evidence="2" type="ORF">CLV45_4869</name>
</gene>
<dbReference type="InterPro" id="IPR008538">
    <property type="entry name" value="Uma2"/>
</dbReference>
<keyword evidence="2" id="KW-0255">Endonuclease</keyword>
<dbReference type="AlphaFoldDB" id="A0A2M9APV8"/>
<evidence type="ECO:0000259" key="1">
    <source>
        <dbReference type="Pfam" id="PF05685"/>
    </source>
</evidence>
<keyword evidence="2" id="KW-0378">Hydrolase</keyword>
<dbReference type="RefSeq" id="WP_100339092.1">
    <property type="nucleotide sequence ID" value="NZ_PGFA01000006.1"/>
</dbReference>
<accession>A0A2M9APV8</accession>
<feature type="domain" description="Putative restriction endonuclease" evidence="1">
    <location>
        <begin position="13"/>
        <end position="87"/>
    </location>
</feature>
<dbReference type="CDD" id="cd06260">
    <property type="entry name" value="DUF820-like"/>
    <property type="match status" value="1"/>
</dbReference>
<dbReference type="GO" id="GO:0004519">
    <property type="term" value="F:endonuclease activity"/>
    <property type="evidence" value="ECO:0007669"/>
    <property type="project" value="UniProtKB-KW"/>
</dbReference>
<protein>
    <submittedName>
        <fullName evidence="2">Putative restriction endonuclease</fullName>
    </submittedName>
</protein>
<sequence>MSQTQASTRRYTVEEYQALEEVSEQRHAYCEGEVFAMSGATPRHTLIAQNCAFALRQAVRSKGWQVFLEGVQLAVQENRYYTYPDVMI</sequence>
<organism evidence="2 3">
    <name type="scientific">Hymenobacter chitinivorans DSM 11115</name>
    <dbReference type="NCBI Taxonomy" id="1121954"/>
    <lineage>
        <taxon>Bacteria</taxon>
        <taxon>Pseudomonadati</taxon>
        <taxon>Bacteroidota</taxon>
        <taxon>Cytophagia</taxon>
        <taxon>Cytophagales</taxon>
        <taxon>Hymenobacteraceae</taxon>
        <taxon>Hymenobacter</taxon>
    </lineage>
</organism>